<reference evidence="2 3" key="1">
    <citation type="submission" date="2023-12" db="EMBL/GenBank/DDBJ databases">
        <title>A. evansii MAY27, complete genome.</title>
        <authorList>
            <person name="Wang Y."/>
        </authorList>
    </citation>
    <scope>NUCLEOTIDE SEQUENCE [LARGE SCALE GENOMIC DNA]</scope>
    <source>
        <strain evidence="2 3">MAY27</strain>
    </source>
</reference>
<organism evidence="2 3">
    <name type="scientific">Aromatoleum evansii</name>
    <name type="common">Azoarcus evansii</name>
    <dbReference type="NCBI Taxonomy" id="59406"/>
    <lineage>
        <taxon>Bacteria</taxon>
        <taxon>Pseudomonadati</taxon>
        <taxon>Pseudomonadota</taxon>
        <taxon>Betaproteobacteria</taxon>
        <taxon>Rhodocyclales</taxon>
        <taxon>Rhodocyclaceae</taxon>
        <taxon>Aromatoleum</taxon>
    </lineage>
</organism>
<protein>
    <submittedName>
        <fullName evidence="2">Recombination protein NinB</fullName>
    </submittedName>
</protein>
<dbReference type="EMBL" id="CP141259">
    <property type="protein sequence ID" value="WRL48273.1"/>
    <property type="molecule type" value="Genomic_DNA"/>
</dbReference>
<dbReference type="Gene3D" id="1.10.3790.10">
    <property type="entry name" value="NinB"/>
    <property type="match status" value="1"/>
</dbReference>
<dbReference type="Pfam" id="PF05772">
    <property type="entry name" value="NinB"/>
    <property type="match status" value="1"/>
</dbReference>
<evidence type="ECO:0000313" key="1">
    <source>
        <dbReference type="EMBL" id="WRL48273.1"/>
    </source>
</evidence>
<keyword evidence="3" id="KW-1185">Reference proteome</keyword>
<dbReference type="EMBL" id="CP141259">
    <property type="protein sequence ID" value="WRL48343.1"/>
    <property type="molecule type" value="Genomic_DNA"/>
</dbReference>
<sequence length="137" mass="15721">MTALYREFVLRAPDSAKALVAFLKQNAGAAVDSGRPLRVIVTDDEKKRNSEQNKRLWKAVYEQIAAQAWVNGRQFSKDVWHEWFADKHMPKTEFVMPDGEIRSRRKSTAELTVSEFSEYMNTVEAEAATELGVIFHE</sequence>
<proteinExistence type="predicted"/>
<dbReference type="Proteomes" id="UP001626593">
    <property type="component" value="Chromosome"/>
</dbReference>
<name>A0ABZ1AW57_AROEV</name>
<dbReference type="SUPFAM" id="SSF103370">
    <property type="entry name" value="NinB"/>
    <property type="match status" value="1"/>
</dbReference>
<dbReference type="InterPro" id="IPR008711">
    <property type="entry name" value="Recombinase_NinB"/>
</dbReference>
<evidence type="ECO:0000313" key="3">
    <source>
        <dbReference type="Proteomes" id="UP001626593"/>
    </source>
</evidence>
<accession>A0ABZ1AW57</accession>
<gene>
    <name evidence="1" type="ORF">U5817_09570</name>
    <name evidence="2" type="ORF">U5817_09920</name>
</gene>
<dbReference type="RefSeq" id="WP_407280590.1">
    <property type="nucleotide sequence ID" value="NZ_CP141259.1"/>
</dbReference>
<dbReference type="InterPro" id="IPR036619">
    <property type="entry name" value="NinB_sf"/>
</dbReference>
<evidence type="ECO:0000313" key="2">
    <source>
        <dbReference type="EMBL" id="WRL48343.1"/>
    </source>
</evidence>